<protein>
    <submittedName>
        <fullName evidence="2">Uncharacterized protein</fullName>
    </submittedName>
</protein>
<feature type="compositionally biased region" description="Basic and acidic residues" evidence="1">
    <location>
        <begin position="184"/>
        <end position="214"/>
    </location>
</feature>
<proteinExistence type="predicted"/>
<feature type="compositionally biased region" description="Low complexity" evidence="1">
    <location>
        <begin position="44"/>
        <end position="55"/>
    </location>
</feature>
<reference evidence="3 4" key="2">
    <citation type="submission" date="2018-10" db="EMBL/GenBank/DDBJ databases">
        <title>The genome of Lysobacter enzymogenes OH11.</title>
        <authorList>
            <person name="Liu F."/>
            <person name="Zhao Y."/>
            <person name="Qian G."/>
            <person name="Chen Y."/>
            <person name="Xu H."/>
        </authorList>
    </citation>
    <scope>NUCLEOTIDE SEQUENCE [LARGE SCALE GENOMIC DNA]</scope>
    <source>
        <strain evidence="3 4">OH11</strain>
    </source>
</reference>
<evidence type="ECO:0000313" key="2">
    <source>
        <dbReference type="EMBL" id="ALH06623.1"/>
    </source>
</evidence>
<feature type="region of interest" description="Disordered" evidence="1">
    <location>
        <begin position="177"/>
        <end position="220"/>
    </location>
</feature>
<gene>
    <name evidence="3" type="ORF">D9T17_22060</name>
    <name evidence="2" type="ORF">OH11GL002922</name>
</gene>
<reference evidence="2" key="1">
    <citation type="journal article" date="2016" name="Sci. Rep.">
        <title>A TonB-dependent receptor regulates antifungal HSAF biosynthesis in Lysobacter.</title>
        <authorList>
            <person name="Wang R."/>
            <person name="Xu H."/>
            <person name="Du L."/>
            <person name="Chou S.H."/>
            <person name="Liu H."/>
            <person name="Liu Y."/>
            <person name="Liu F."/>
            <person name="Qian G."/>
        </authorList>
    </citation>
    <scope>NUCLEOTIDE SEQUENCE</scope>
    <source>
        <strain evidence="2">OH11</strain>
    </source>
</reference>
<dbReference type="Proteomes" id="UP000275910">
    <property type="component" value="Unassembled WGS sequence"/>
</dbReference>
<evidence type="ECO:0000256" key="1">
    <source>
        <dbReference type="SAM" id="MobiDB-lite"/>
    </source>
</evidence>
<feature type="compositionally biased region" description="Basic and acidic residues" evidence="1">
    <location>
        <begin position="104"/>
        <end position="113"/>
    </location>
</feature>
<dbReference type="EMBL" id="KP293910">
    <property type="protein sequence ID" value="ALH06623.1"/>
    <property type="molecule type" value="Genomic_DNA"/>
</dbReference>
<accession>A0A188XLR7</accession>
<evidence type="ECO:0000313" key="4">
    <source>
        <dbReference type="Proteomes" id="UP000275910"/>
    </source>
</evidence>
<dbReference type="AlphaFoldDB" id="A0A188XLR7"/>
<feature type="compositionally biased region" description="Basic and acidic residues" evidence="1">
    <location>
        <begin position="32"/>
        <end position="42"/>
    </location>
</feature>
<feature type="compositionally biased region" description="Low complexity" evidence="1">
    <location>
        <begin position="7"/>
        <end position="26"/>
    </location>
</feature>
<evidence type="ECO:0000313" key="3">
    <source>
        <dbReference type="EMBL" id="ROU04807.1"/>
    </source>
</evidence>
<name>A0A188XLR7_LYSEN</name>
<sequence>MKLRISGQEQEQGQEPQQAAPEQAGPSYDVRALNEHLGDRHARQQQPAGPEQGPALDWQRNGPNQWADRGAPAPQPAQADLTPEQRMQRYREVVQGAMDAYRGEVATERENAASRRAAHPEGPQVNAEREREQERHWSGIESAARQLNMVAGRPPLPGREEQHRAFIQDRVDDMTQLAATPQRPDVERIRNQDDVRNRQPHQELGKDNDGRYHLTDPNSGARVPANGDFVFVIPVSNPSQVWIGERATGGHTAISRGGDVYYAGEVSFRDGEIARWSNDSGHYRPNADLHRQVGSASIATLEGLLPRDKFAPYNG</sequence>
<dbReference type="EMBL" id="RCTY01000055">
    <property type="protein sequence ID" value="ROU04807.1"/>
    <property type="molecule type" value="Genomic_DNA"/>
</dbReference>
<organism evidence="2">
    <name type="scientific">Lysobacter enzymogenes</name>
    <dbReference type="NCBI Taxonomy" id="69"/>
    <lineage>
        <taxon>Bacteria</taxon>
        <taxon>Pseudomonadati</taxon>
        <taxon>Pseudomonadota</taxon>
        <taxon>Gammaproteobacteria</taxon>
        <taxon>Lysobacterales</taxon>
        <taxon>Lysobacteraceae</taxon>
        <taxon>Lysobacter</taxon>
    </lineage>
</organism>
<feature type="region of interest" description="Disordered" evidence="1">
    <location>
        <begin position="1"/>
        <end position="87"/>
    </location>
</feature>
<feature type="region of interest" description="Disordered" evidence="1">
    <location>
        <begin position="104"/>
        <end position="133"/>
    </location>
</feature>
<dbReference type="RefSeq" id="WP_123649456.1">
    <property type="nucleotide sequence ID" value="NZ_RCTY01000055.1"/>
</dbReference>